<feature type="compositionally biased region" description="Polar residues" evidence="1">
    <location>
        <begin position="52"/>
        <end position="65"/>
    </location>
</feature>
<name>A0ABD0N3S9_CIRMR</name>
<evidence type="ECO:0000256" key="1">
    <source>
        <dbReference type="SAM" id="MobiDB-lite"/>
    </source>
</evidence>
<dbReference type="EMBL" id="JAMKFB020000024">
    <property type="protein sequence ID" value="KAL0156114.1"/>
    <property type="molecule type" value="Genomic_DNA"/>
</dbReference>
<dbReference type="AlphaFoldDB" id="A0ABD0N3S9"/>
<dbReference type="Proteomes" id="UP001529510">
    <property type="component" value="Unassembled WGS sequence"/>
</dbReference>
<gene>
    <name evidence="2" type="ORF">M9458_047360</name>
</gene>
<sequence>WDSYTFLILKTFPTQRLQETRWDSSCDPSLASRSTVIVRPDEKGQPKVQRWTPETNPSSTMAHTL</sequence>
<protein>
    <submittedName>
        <fullName evidence="2">Uncharacterized protein</fullName>
    </submittedName>
</protein>
<feature type="non-terminal residue" evidence="2">
    <location>
        <position position="1"/>
    </location>
</feature>
<proteinExistence type="predicted"/>
<organism evidence="2 3">
    <name type="scientific">Cirrhinus mrigala</name>
    <name type="common">Mrigala</name>
    <dbReference type="NCBI Taxonomy" id="683832"/>
    <lineage>
        <taxon>Eukaryota</taxon>
        <taxon>Metazoa</taxon>
        <taxon>Chordata</taxon>
        <taxon>Craniata</taxon>
        <taxon>Vertebrata</taxon>
        <taxon>Euteleostomi</taxon>
        <taxon>Actinopterygii</taxon>
        <taxon>Neopterygii</taxon>
        <taxon>Teleostei</taxon>
        <taxon>Ostariophysi</taxon>
        <taxon>Cypriniformes</taxon>
        <taxon>Cyprinidae</taxon>
        <taxon>Labeoninae</taxon>
        <taxon>Labeonini</taxon>
        <taxon>Cirrhinus</taxon>
    </lineage>
</organism>
<accession>A0ABD0N3S9</accession>
<reference evidence="2 3" key="1">
    <citation type="submission" date="2024-05" db="EMBL/GenBank/DDBJ databases">
        <title>Genome sequencing and assembly of Indian major carp, Cirrhinus mrigala (Hamilton, 1822).</title>
        <authorList>
            <person name="Mohindra V."/>
            <person name="Chowdhury L.M."/>
            <person name="Lal K."/>
            <person name="Jena J.K."/>
        </authorList>
    </citation>
    <scope>NUCLEOTIDE SEQUENCE [LARGE SCALE GENOMIC DNA]</scope>
    <source>
        <strain evidence="2">CM1030</strain>
        <tissue evidence="2">Blood</tissue>
    </source>
</reference>
<comment type="caution">
    <text evidence="2">The sequence shown here is derived from an EMBL/GenBank/DDBJ whole genome shotgun (WGS) entry which is preliminary data.</text>
</comment>
<evidence type="ECO:0000313" key="3">
    <source>
        <dbReference type="Proteomes" id="UP001529510"/>
    </source>
</evidence>
<evidence type="ECO:0000313" key="2">
    <source>
        <dbReference type="EMBL" id="KAL0156114.1"/>
    </source>
</evidence>
<keyword evidence="3" id="KW-1185">Reference proteome</keyword>
<feature type="non-terminal residue" evidence="2">
    <location>
        <position position="65"/>
    </location>
</feature>
<feature type="region of interest" description="Disordered" evidence="1">
    <location>
        <begin position="33"/>
        <end position="65"/>
    </location>
</feature>